<keyword evidence="1" id="KW-1133">Transmembrane helix</keyword>
<keyword evidence="1" id="KW-0812">Transmembrane</keyword>
<gene>
    <name evidence="2" type="ORF">CPB84DRAFT_1794454</name>
</gene>
<proteinExistence type="predicted"/>
<evidence type="ECO:0000313" key="2">
    <source>
        <dbReference type="EMBL" id="KAF8878009.1"/>
    </source>
</evidence>
<protein>
    <submittedName>
        <fullName evidence="2">Uncharacterized protein</fullName>
    </submittedName>
</protein>
<comment type="caution">
    <text evidence="2">The sequence shown here is derived from an EMBL/GenBank/DDBJ whole genome shotgun (WGS) entry which is preliminary data.</text>
</comment>
<organism evidence="2 3">
    <name type="scientific">Gymnopilus junonius</name>
    <name type="common">Spectacular rustgill mushroom</name>
    <name type="synonym">Gymnopilus spectabilis subsp. junonius</name>
    <dbReference type="NCBI Taxonomy" id="109634"/>
    <lineage>
        <taxon>Eukaryota</taxon>
        <taxon>Fungi</taxon>
        <taxon>Dikarya</taxon>
        <taxon>Basidiomycota</taxon>
        <taxon>Agaricomycotina</taxon>
        <taxon>Agaricomycetes</taxon>
        <taxon>Agaricomycetidae</taxon>
        <taxon>Agaricales</taxon>
        <taxon>Agaricineae</taxon>
        <taxon>Hymenogastraceae</taxon>
        <taxon>Gymnopilus</taxon>
    </lineage>
</organism>
<dbReference type="AlphaFoldDB" id="A0A9P5TGH1"/>
<name>A0A9P5TGH1_GYMJU</name>
<keyword evidence="1" id="KW-0472">Membrane</keyword>
<dbReference type="EMBL" id="JADNYJ010000163">
    <property type="protein sequence ID" value="KAF8878009.1"/>
    <property type="molecule type" value="Genomic_DNA"/>
</dbReference>
<sequence length="53" mass="6430">MSYRRLHDNFSTTIARGTRRLPVIVAVGSAFPWSVTLEQFWRYRFRRHFLLCL</sequence>
<accession>A0A9P5TGH1</accession>
<dbReference type="Proteomes" id="UP000724874">
    <property type="component" value="Unassembled WGS sequence"/>
</dbReference>
<evidence type="ECO:0000313" key="3">
    <source>
        <dbReference type="Proteomes" id="UP000724874"/>
    </source>
</evidence>
<feature type="transmembrane region" description="Helical" evidence="1">
    <location>
        <begin position="21"/>
        <end position="41"/>
    </location>
</feature>
<reference evidence="2" key="1">
    <citation type="submission" date="2020-11" db="EMBL/GenBank/DDBJ databases">
        <authorList>
            <consortium name="DOE Joint Genome Institute"/>
            <person name="Ahrendt S."/>
            <person name="Riley R."/>
            <person name="Andreopoulos W."/>
            <person name="LaButti K."/>
            <person name="Pangilinan J."/>
            <person name="Ruiz-duenas F.J."/>
            <person name="Barrasa J.M."/>
            <person name="Sanchez-Garcia M."/>
            <person name="Camarero S."/>
            <person name="Miyauchi S."/>
            <person name="Serrano A."/>
            <person name="Linde D."/>
            <person name="Babiker R."/>
            <person name="Drula E."/>
            <person name="Ayuso-Fernandez I."/>
            <person name="Pacheco R."/>
            <person name="Padilla G."/>
            <person name="Ferreira P."/>
            <person name="Barriuso J."/>
            <person name="Kellner H."/>
            <person name="Castanera R."/>
            <person name="Alfaro M."/>
            <person name="Ramirez L."/>
            <person name="Pisabarro A.G."/>
            <person name="Kuo A."/>
            <person name="Tritt A."/>
            <person name="Lipzen A."/>
            <person name="He G."/>
            <person name="Yan M."/>
            <person name="Ng V."/>
            <person name="Cullen D."/>
            <person name="Martin F."/>
            <person name="Rosso M.-N."/>
            <person name="Henrissat B."/>
            <person name="Hibbett D."/>
            <person name="Martinez A.T."/>
            <person name="Grigoriev I.V."/>
        </authorList>
    </citation>
    <scope>NUCLEOTIDE SEQUENCE</scope>
    <source>
        <strain evidence="2">AH 44721</strain>
    </source>
</reference>
<keyword evidence="3" id="KW-1185">Reference proteome</keyword>
<evidence type="ECO:0000256" key="1">
    <source>
        <dbReference type="SAM" id="Phobius"/>
    </source>
</evidence>